<evidence type="ECO:0008006" key="3">
    <source>
        <dbReference type="Google" id="ProtNLM"/>
    </source>
</evidence>
<proteinExistence type="predicted"/>
<dbReference type="EMBL" id="JAAXMD010000337">
    <property type="protein sequence ID" value="NKQ27899.1"/>
    <property type="molecule type" value="Genomic_DNA"/>
</dbReference>
<gene>
    <name evidence="1" type="ORF">HF200_26715</name>
</gene>
<reference evidence="1 2" key="1">
    <citation type="submission" date="2020-04" db="EMBL/GenBank/DDBJ databases">
        <title>Genome sequence of Streptomyces galbus strain I339.</title>
        <authorList>
            <person name="Silva E.A.N."/>
            <person name="Merces M."/>
            <person name="Castelo Branco A.P.O.T."/>
            <person name="Vasconcelos P.C."/>
            <person name="Costa N.P."/>
            <person name="Marinho G.C.S."/>
            <person name="Oliveira C.J.B."/>
            <person name="Araujo D."/>
            <person name="Rodrigues Junior V.S."/>
            <person name="Almeida R."/>
            <person name="Silva Filho U.R."/>
            <person name="Andrade A.S.A."/>
            <person name="Cibulski S.P."/>
        </authorList>
    </citation>
    <scope>NUCLEOTIDE SEQUENCE [LARGE SCALE GENOMIC DNA]</scope>
    <source>
        <strain evidence="1 2">I339</strain>
    </source>
</reference>
<protein>
    <recommendedName>
        <fullName evidence="3">Secreted protein</fullName>
    </recommendedName>
</protein>
<dbReference type="Proteomes" id="UP000744032">
    <property type="component" value="Unassembled WGS sequence"/>
</dbReference>
<keyword evidence="2" id="KW-1185">Reference proteome</keyword>
<accession>A0ABX1IQR7</accession>
<dbReference type="RefSeq" id="WP_168375698.1">
    <property type="nucleotide sequence ID" value="NZ_JAAXMD010000337.1"/>
</dbReference>
<evidence type="ECO:0000313" key="2">
    <source>
        <dbReference type="Proteomes" id="UP000744032"/>
    </source>
</evidence>
<comment type="caution">
    <text evidence="1">The sequence shown here is derived from an EMBL/GenBank/DDBJ whole genome shotgun (WGS) entry which is preliminary data.</text>
</comment>
<organism evidence="1 2">
    <name type="scientific">Streptomyces galbus</name>
    <dbReference type="NCBI Taxonomy" id="33898"/>
    <lineage>
        <taxon>Bacteria</taxon>
        <taxon>Bacillati</taxon>
        <taxon>Actinomycetota</taxon>
        <taxon>Actinomycetes</taxon>
        <taxon>Kitasatosporales</taxon>
        <taxon>Streptomycetaceae</taxon>
        <taxon>Streptomyces</taxon>
    </lineage>
</organism>
<evidence type="ECO:0000313" key="1">
    <source>
        <dbReference type="EMBL" id="NKQ27899.1"/>
    </source>
</evidence>
<name>A0ABX1IQR7_STRGB</name>
<sequence>MLGAGLMTAPSAVADETGTQSCPPDVWYKVVSSGASYEAVGSTAGKYNSSSTASILRYDLTTTKSKQTTWGAEAGGSVSWGIAQVEAKTSFDITNSTTSGKTVSNTINVPGKSYGYTTPKIERRQFTIEKWQDTASCGARFLGNMGTLGGITAYPFFSECTARSACTPKP</sequence>